<accession>A0ABR2WLJ4</accession>
<dbReference type="PANTHER" id="PTHR10344">
    <property type="entry name" value="THYMIDYLATE KINASE"/>
    <property type="match status" value="1"/>
</dbReference>
<feature type="domain" description="Thymidylate kinase-like" evidence="9">
    <location>
        <begin position="17"/>
        <end position="193"/>
    </location>
</feature>
<dbReference type="PROSITE" id="PS01331">
    <property type="entry name" value="THYMIDYLATE_KINASE"/>
    <property type="match status" value="1"/>
</dbReference>
<dbReference type="Proteomes" id="UP001479436">
    <property type="component" value="Unassembled WGS sequence"/>
</dbReference>
<keyword evidence="7 10" id="KW-0418">Kinase</keyword>
<keyword evidence="11" id="KW-1185">Reference proteome</keyword>
<evidence type="ECO:0000313" key="10">
    <source>
        <dbReference type="EMBL" id="KAK9762331.1"/>
    </source>
</evidence>
<keyword evidence="4 10" id="KW-0808">Transferase</keyword>
<evidence type="ECO:0000256" key="2">
    <source>
        <dbReference type="ARBA" id="ARBA00009776"/>
    </source>
</evidence>
<proteinExistence type="inferred from homology"/>
<dbReference type="CDD" id="cd01672">
    <property type="entry name" value="TMPK"/>
    <property type="match status" value="1"/>
</dbReference>
<gene>
    <name evidence="10" type="primary">CDC8</name>
    <name evidence="10" type="ORF">K7432_012039</name>
</gene>
<comment type="similarity">
    <text evidence="2">Belongs to the thymidylate kinase family.</text>
</comment>
<dbReference type="InterPro" id="IPR027417">
    <property type="entry name" value="P-loop_NTPase"/>
</dbReference>
<sequence length="215" mass="24340">MATFGRSAAKRGAFILFEGCDRCGKTTQSSKLVEHLRATGIASELMKFPNRDTTIGKMIDQYLKSGQDLDDQTIHLLFSANRWEAMNDVREKLISGITIVVDRYAFSGVAFSVAKGLDLKWCQNPDVGLVQPDIVFLLDMPIEGTSERDGFGEERYEKRSMQEKVRELFLKMQEPSWKVLDARKSIEDLHSEIVKSSIETIGKCQKTPIKDGLWK</sequence>
<evidence type="ECO:0000256" key="8">
    <source>
        <dbReference type="ARBA" id="ARBA00022840"/>
    </source>
</evidence>
<protein>
    <recommendedName>
        <fullName evidence="3">dTMP kinase</fullName>
        <ecNumber evidence="3">2.7.4.9</ecNumber>
    </recommendedName>
</protein>
<dbReference type="InterPro" id="IPR039430">
    <property type="entry name" value="Thymidylate_kin-like_dom"/>
</dbReference>
<dbReference type="Gene3D" id="3.40.50.300">
    <property type="entry name" value="P-loop containing nucleotide triphosphate hydrolases"/>
    <property type="match status" value="1"/>
</dbReference>
<dbReference type="EMBL" id="JASJQH010001000">
    <property type="protein sequence ID" value="KAK9762331.1"/>
    <property type="molecule type" value="Genomic_DNA"/>
</dbReference>
<dbReference type="PANTHER" id="PTHR10344:SF1">
    <property type="entry name" value="THYMIDYLATE KINASE"/>
    <property type="match status" value="1"/>
</dbReference>
<dbReference type="GO" id="GO:0004798">
    <property type="term" value="F:dTMP kinase activity"/>
    <property type="evidence" value="ECO:0007669"/>
    <property type="project" value="UniProtKB-EC"/>
</dbReference>
<comment type="caution">
    <text evidence="10">The sequence shown here is derived from an EMBL/GenBank/DDBJ whole genome shotgun (WGS) entry which is preliminary data.</text>
</comment>
<evidence type="ECO:0000313" key="11">
    <source>
        <dbReference type="Proteomes" id="UP001479436"/>
    </source>
</evidence>
<evidence type="ECO:0000256" key="1">
    <source>
        <dbReference type="ARBA" id="ARBA00004992"/>
    </source>
</evidence>
<dbReference type="NCBIfam" id="TIGR00041">
    <property type="entry name" value="DTMP_kinase"/>
    <property type="match status" value="1"/>
</dbReference>
<keyword evidence="8" id="KW-0067">ATP-binding</keyword>
<dbReference type="InterPro" id="IPR018094">
    <property type="entry name" value="Thymidylate_kinase"/>
</dbReference>
<evidence type="ECO:0000259" key="9">
    <source>
        <dbReference type="Pfam" id="PF02223"/>
    </source>
</evidence>
<reference evidence="10 11" key="1">
    <citation type="submission" date="2023-04" db="EMBL/GenBank/DDBJ databases">
        <title>Genome of Basidiobolus ranarum AG-B5.</title>
        <authorList>
            <person name="Stajich J.E."/>
            <person name="Carter-House D."/>
            <person name="Gryganskyi A."/>
        </authorList>
    </citation>
    <scope>NUCLEOTIDE SEQUENCE [LARGE SCALE GENOMIC DNA]</scope>
    <source>
        <strain evidence="10 11">AG-B5</strain>
    </source>
</reference>
<evidence type="ECO:0000256" key="6">
    <source>
        <dbReference type="ARBA" id="ARBA00022741"/>
    </source>
</evidence>
<keyword evidence="5" id="KW-0545">Nucleotide biosynthesis</keyword>
<keyword evidence="6" id="KW-0547">Nucleotide-binding</keyword>
<evidence type="ECO:0000256" key="7">
    <source>
        <dbReference type="ARBA" id="ARBA00022777"/>
    </source>
</evidence>
<name>A0ABR2WLJ4_9FUNG</name>
<dbReference type="HAMAP" id="MF_00165">
    <property type="entry name" value="Thymidylate_kinase"/>
    <property type="match status" value="1"/>
</dbReference>
<dbReference type="EC" id="2.7.4.9" evidence="3"/>
<evidence type="ECO:0000256" key="3">
    <source>
        <dbReference type="ARBA" id="ARBA00012980"/>
    </source>
</evidence>
<comment type="pathway">
    <text evidence="1">Pyrimidine metabolism; dTTP biosynthesis.</text>
</comment>
<dbReference type="InterPro" id="IPR018095">
    <property type="entry name" value="Thymidylate_kin_CS"/>
</dbReference>
<evidence type="ECO:0000256" key="5">
    <source>
        <dbReference type="ARBA" id="ARBA00022727"/>
    </source>
</evidence>
<organism evidence="10 11">
    <name type="scientific">Basidiobolus ranarum</name>
    <dbReference type="NCBI Taxonomy" id="34480"/>
    <lineage>
        <taxon>Eukaryota</taxon>
        <taxon>Fungi</taxon>
        <taxon>Fungi incertae sedis</taxon>
        <taxon>Zoopagomycota</taxon>
        <taxon>Entomophthoromycotina</taxon>
        <taxon>Basidiobolomycetes</taxon>
        <taxon>Basidiobolales</taxon>
        <taxon>Basidiobolaceae</taxon>
        <taxon>Basidiobolus</taxon>
    </lineage>
</organism>
<evidence type="ECO:0000256" key="4">
    <source>
        <dbReference type="ARBA" id="ARBA00022679"/>
    </source>
</evidence>
<dbReference type="SUPFAM" id="SSF52540">
    <property type="entry name" value="P-loop containing nucleoside triphosphate hydrolases"/>
    <property type="match status" value="1"/>
</dbReference>
<dbReference type="Pfam" id="PF02223">
    <property type="entry name" value="Thymidylate_kin"/>
    <property type="match status" value="1"/>
</dbReference>